<accession>A0ABD2VM02</accession>
<dbReference type="EMBL" id="JBJKTR010000001">
    <property type="protein sequence ID" value="KAL3381212.1"/>
    <property type="molecule type" value="Genomic_DNA"/>
</dbReference>
<dbReference type="InterPro" id="IPR032675">
    <property type="entry name" value="LRR_dom_sf"/>
</dbReference>
<dbReference type="InterPro" id="IPR006566">
    <property type="entry name" value="FBD"/>
</dbReference>
<dbReference type="Pfam" id="PF08387">
    <property type="entry name" value="FBD"/>
    <property type="match status" value="1"/>
</dbReference>
<protein>
    <recommendedName>
        <fullName evidence="1">FBD domain-containing protein</fullName>
    </recommendedName>
</protein>
<dbReference type="Pfam" id="PF24758">
    <property type="entry name" value="LRR_At5g56370"/>
    <property type="match status" value="1"/>
</dbReference>
<evidence type="ECO:0000259" key="1">
    <source>
        <dbReference type="SMART" id="SM00579"/>
    </source>
</evidence>
<comment type="caution">
    <text evidence="2">The sequence shown here is derived from an EMBL/GenBank/DDBJ whole genome shotgun (WGS) entry which is preliminary data.</text>
</comment>
<dbReference type="InterPro" id="IPR055411">
    <property type="entry name" value="LRR_FXL15/At3g58940/PEG3-like"/>
</dbReference>
<dbReference type="PANTHER" id="PTHR34145:SF28">
    <property type="entry name" value="F-BOX DOMAIN-CONTAINING PROTEIN"/>
    <property type="match status" value="1"/>
</dbReference>
<organism evidence="2 3">
    <name type="scientific">Solanum stoloniferum</name>
    <dbReference type="NCBI Taxonomy" id="62892"/>
    <lineage>
        <taxon>Eukaryota</taxon>
        <taxon>Viridiplantae</taxon>
        <taxon>Streptophyta</taxon>
        <taxon>Embryophyta</taxon>
        <taxon>Tracheophyta</taxon>
        <taxon>Spermatophyta</taxon>
        <taxon>Magnoliopsida</taxon>
        <taxon>eudicotyledons</taxon>
        <taxon>Gunneridae</taxon>
        <taxon>Pentapetalae</taxon>
        <taxon>asterids</taxon>
        <taxon>lamiids</taxon>
        <taxon>Solanales</taxon>
        <taxon>Solanaceae</taxon>
        <taxon>Solanoideae</taxon>
        <taxon>Solaneae</taxon>
        <taxon>Solanum</taxon>
    </lineage>
</organism>
<evidence type="ECO:0000313" key="3">
    <source>
        <dbReference type="Proteomes" id="UP001627284"/>
    </source>
</evidence>
<dbReference type="AlphaFoldDB" id="A0ABD2VM02"/>
<name>A0ABD2VM02_9SOLN</name>
<dbReference type="Proteomes" id="UP001627284">
    <property type="component" value="Unassembled WGS sequence"/>
</dbReference>
<dbReference type="SMART" id="SM00579">
    <property type="entry name" value="FBD"/>
    <property type="match status" value="1"/>
</dbReference>
<dbReference type="PANTHER" id="PTHR34145">
    <property type="entry name" value="OS02G0105600 PROTEIN"/>
    <property type="match status" value="1"/>
</dbReference>
<evidence type="ECO:0000313" key="2">
    <source>
        <dbReference type="EMBL" id="KAL3381212.1"/>
    </source>
</evidence>
<dbReference type="Gene3D" id="3.80.10.10">
    <property type="entry name" value="Ribonuclease Inhibitor"/>
    <property type="match status" value="1"/>
</dbReference>
<reference evidence="2 3" key="1">
    <citation type="submission" date="2024-05" db="EMBL/GenBank/DDBJ databases">
        <title>De novo assembly of an allotetraploid wild potato.</title>
        <authorList>
            <person name="Hosaka A.J."/>
        </authorList>
    </citation>
    <scope>NUCLEOTIDE SEQUENCE [LARGE SCALE GENOMIC DNA]</scope>
    <source>
        <tissue evidence="2">Young leaves</tissue>
    </source>
</reference>
<dbReference type="EMBL" id="JBJKTR010000001">
    <property type="protein sequence ID" value="KAL3381213.1"/>
    <property type="molecule type" value="Genomic_DNA"/>
</dbReference>
<keyword evidence="3" id="KW-1185">Reference proteome</keyword>
<sequence length="327" mass="37480">MHFLLKKNVQEFTLHVRSGNHLPHHLFTFQQLRYLELQDCLFHPPLGFKGFKKLINLDLMHVTFDPSILTNLISKIPLLERLRLRTITNFDILEIDAANLKFFEFIGKTKSISFKNAPMLEKVTVGFLGRRLLTDTSPLCSNFPKFFHYIPSLLELDICGTTLEYLIKGGLPVSPPTALNNIKSITISSMSLINSDVVSSAVYLITSCPKLQDLTIDFYPVGDIVEPAVQLLRAQSSSYGVVKLQRVRVNMFTGLEMEMKFMKFILASAPVLEEVSIWNFTRYLFRSCKQMMDEMKEFGRASPNAEFTFEEIDMESGYEHEEVMEVP</sequence>
<feature type="domain" description="FBD" evidence="1">
    <location>
        <begin position="238"/>
        <end position="310"/>
    </location>
</feature>
<proteinExistence type="predicted"/>
<gene>
    <name evidence="2" type="ORF">AABB24_001378</name>
</gene>
<dbReference type="SUPFAM" id="SSF52047">
    <property type="entry name" value="RNI-like"/>
    <property type="match status" value="1"/>
</dbReference>
<dbReference type="InterPro" id="IPR053772">
    <property type="entry name" value="At1g61320/At1g61330-like"/>
</dbReference>